<proteinExistence type="predicted"/>
<dbReference type="Proteomes" id="UP000008694">
    <property type="component" value="Unassembled WGS sequence"/>
</dbReference>
<accession>D7MVB7</accession>
<evidence type="ECO:0000313" key="1">
    <source>
        <dbReference type="EMBL" id="EFH39521.1"/>
    </source>
</evidence>
<dbReference type="HOGENOM" id="CLU_2174459_0_0_1"/>
<gene>
    <name evidence="1" type="ORF">ARALYDRAFT_683029</name>
</gene>
<sequence>MDQGCVTRWIDRGRNAKAFFTRANPRPFSNSPLLLCFNIARFLEVGPDGTTLARLAAALLGNPLLIELNQNPQDKQPNVKEVNQSSVLVLKKETLEKRDTFLSLYSLAKR</sequence>
<reference evidence="2" key="1">
    <citation type="journal article" date="2011" name="Nat. Genet.">
        <title>The Arabidopsis lyrata genome sequence and the basis of rapid genome size change.</title>
        <authorList>
            <person name="Hu T.T."/>
            <person name="Pattyn P."/>
            <person name="Bakker E.G."/>
            <person name="Cao J."/>
            <person name="Cheng J.-F."/>
            <person name="Clark R.M."/>
            <person name="Fahlgren N."/>
            <person name="Fawcett J.A."/>
            <person name="Grimwood J."/>
            <person name="Gundlach H."/>
            <person name="Haberer G."/>
            <person name="Hollister J.D."/>
            <person name="Ossowski S."/>
            <person name="Ottilar R.P."/>
            <person name="Salamov A.A."/>
            <person name="Schneeberger K."/>
            <person name="Spannagl M."/>
            <person name="Wang X."/>
            <person name="Yang L."/>
            <person name="Nasrallah M.E."/>
            <person name="Bergelson J."/>
            <person name="Carrington J.C."/>
            <person name="Gaut B.S."/>
            <person name="Schmutz J."/>
            <person name="Mayer K.F.X."/>
            <person name="Van de Peer Y."/>
            <person name="Grigoriev I.V."/>
            <person name="Nordborg M."/>
            <person name="Weigel D."/>
            <person name="Guo Y.-L."/>
        </authorList>
    </citation>
    <scope>NUCLEOTIDE SEQUENCE [LARGE SCALE GENOMIC DNA]</scope>
    <source>
        <strain evidence="2">cv. MN47</strain>
    </source>
</reference>
<dbReference type="Gramene" id="Al_scaffold_0009_67">
    <property type="protein sequence ID" value="Al_scaffold_0009_67"/>
    <property type="gene ID" value="Al_scaffold_0009_67"/>
</dbReference>
<evidence type="ECO:0000313" key="2">
    <source>
        <dbReference type="Proteomes" id="UP000008694"/>
    </source>
</evidence>
<dbReference type="AlphaFoldDB" id="D7MVB7"/>
<dbReference type="EMBL" id="GL348721">
    <property type="protein sequence ID" value="EFH39521.1"/>
    <property type="molecule type" value="Genomic_DNA"/>
</dbReference>
<organism evidence="2">
    <name type="scientific">Arabidopsis lyrata subsp. lyrata</name>
    <name type="common">Lyre-leaved rock-cress</name>
    <dbReference type="NCBI Taxonomy" id="81972"/>
    <lineage>
        <taxon>Eukaryota</taxon>
        <taxon>Viridiplantae</taxon>
        <taxon>Streptophyta</taxon>
        <taxon>Embryophyta</taxon>
        <taxon>Tracheophyta</taxon>
        <taxon>Spermatophyta</taxon>
        <taxon>Magnoliopsida</taxon>
        <taxon>eudicotyledons</taxon>
        <taxon>Gunneridae</taxon>
        <taxon>Pentapetalae</taxon>
        <taxon>rosids</taxon>
        <taxon>malvids</taxon>
        <taxon>Brassicales</taxon>
        <taxon>Brassicaceae</taxon>
        <taxon>Camelineae</taxon>
        <taxon>Arabidopsis</taxon>
    </lineage>
</organism>
<keyword evidence="2" id="KW-1185">Reference proteome</keyword>
<protein>
    <submittedName>
        <fullName evidence="1">Predicted protein</fullName>
    </submittedName>
</protein>
<name>D7MVB7_ARALL</name>